<keyword evidence="4 10" id="KW-1003">Cell membrane</keyword>
<comment type="function">
    <text evidence="10">Part of the binding-protein-dependent transport system for phosphate; probably responsible for the translocation of the substrate across the membrane.</text>
</comment>
<evidence type="ECO:0000256" key="5">
    <source>
        <dbReference type="ARBA" id="ARBA00022592"/>
    </source>
</evidence>
<evidence type="ECO:0000259" key="11">
    <source>
        <dbReference type="PROSITE" id="PS50928"/>
    </source>
</evidence>
<dbReference type="eggNOG" id="COG0573">
    <property type="taxonomic scope" value="Bacteria"/>
</dbReference>
<keyword evidence="5 10" id="KW-0592">Phosphate transport</keyword>
<evidence type="ECO:0000256" key="4">
    <source>
        <dbReference type="ARBA" id="ARBA00022475"/>
    </source>
</evidence>
<evidence type="ECO:0000256" key="2">
    <source>
        <dbReference type="ARBA" id="ARBA00007069"/>
    </source>
</evidence>
<name>K9YUW8_DACS8</name>
<protein>
    <recommendedName>
        <fullName evidence="10">Phosphate transport system permease protein</fullName>
    </recommendedName>
</protein>
<feature type="transmembrane region" description="Helical" evidence="9">
    <location>
        <begin position="211"/>
        <end position="232"/>
    </location>
</feature>
<keyword evidence="6 9" id="KW-0812">Transmembrane</keyword>
<evidence type="ECO:0000256" key="3">
    <source>
        <dbReference type="ARBA" id="ARBA00022448"/>
    </source>
</evidence>
<comment type="similarity">
    <text evidence="2 10">Belongs to the binding-protein-dependent transport system permease family. CysTW subfamily.</text>
</comment>
<dbReference type="SUPFAM" id="SSF161098">
    <property type="entry name" value="MetI-like"/>
    <property type="match status" value="1"/>
</dbReference>
<evidence type="ECO:0000313" key="12">
    <source>
        <dbReference type="EMBL" id="AFZ49918.1"/>
    </source>
</evidence>
<evidence type="ECO:0000256" key="1">
    <source>
        <dbReference type="ARBA" id="ARBA00004651"/>
    </source>
</evidence>
<reference evidence="12" key="1">
    <citation type="submission" date="2012-04" db="EMBL/GenBank/DDBJ databases">
        <title>Finished genome of Dactylococcopsis salina PCC 8305.</title>
        <authorList>
            <consortium name="US DOE Joint Genome Institute"/>
            <person name="Gugger M."/>
            <person name="Coursin T."/>
            <person name="Rippka R."/>
            <person name="Tandeau De Marsac N."/>
            <person name="Huntemann M."/>
            <person name="Wei C.-L."/>
            <person name="Han J."/>
            <person name="Detter J.C."/>
            <person name="Han C."/>
            <person name="Tapia R."/>
            <person name="Daligault H."/>
            <person name="Chen A."/>
            <person name="Krypides N."/>
            <person name="Mavromatis K."/>
            <person name="Markowitz V."/>
            <person name="Szeto E."/>
            <person name="Ivanova N."/>
            <person name="Ovchinnikova G."/>
            <person name="Pagani I."/>
            <person name="Pati A."/>
            <person name="Goodwin L."/>
            <person name="Peters L."/>
            <person name="Pitluck S."/>
            <person name="Woyke T."/>
            <person name="Kerfeld C."/>
        </authorList>
    </citation>
    <scope>NUCLEOTIDE SEQUENCE [LARGE SCALE GENOMIC DNA]</scope>
    <source>
        <strain evidence="12">PCC 8305</strain>
    </source>
</reference>
<proteinExistence type="inferred from homology"/>
<dbReference type="InterPro" id="IPR051124">
    <property type="entry name" value="Phosphate_Transport_Permease"/>
</dbReference>
<comment type="subcellular location">
    <subcellularLocation>
        <location evidence="1 9">Cell membrane</location>
        <topology evidence="1 9">Multi-pass membrane protein</topology>
    </subcellularLocation>
</comment>
<dbReference type="PANTHER" id="PTHR30425:SF1">
    <property type="entry name" value="PHOSPHATE TRANSPORT SYSTEM PERMEASE PROTEIN PSTC"/>
    <property type="match status" value="1"/>
</dbReference>
<dbReference type="CDD" id="cd06261">
    <property type="entry name" value="TM_PBP2"/>
    <property type="match status" value="1"/>
</dbReference>
<feature type="transmembrane region" description="Helical" evidence="9">
    <location>
        <begin position="21"/>
        <end position="41"/>
    </location>
</feature>
<organism evidence="12 13">
    <name type="scientific">Dactylococcopsis salina (strain PCC 8305)</name>
    <name type="common">Myxobactron salinum</name>
    <dbReference type="NCBI Taxonomy" id="13035"/>
    <lineage>
        <taxon>Bacteria</taxon>
        <taxon>Bacillati</taxon>
        <taxon>Cyanobacteriota</taxon>
        <taxon>Cyanophyceae</taxon>
        <taxon>Nodosilineales</taxon>
        <taxon>Cymatolegaceae</taxon>
        <taxon>Dactylococcopsis</taxon>
    </lineage>
</organism>
<evidence type="ECO:0000256" key="8">
    <source>
        <dbReference type="ARBA" id="ARBA00023136"/>
    </source>
</evidence>
<evidence type="ECO:0000256" key="6">
    <source>
        <dbReference type="ARBA" id="ARBA00022692"/>
    </source>
</evidence>
<dbReference type="GO" id="GO:0006817">
    <property type="term" value="P:phosphate ion transport"/>
    <property type="evidence" value="ECO:0007669"/>
    <property type="project" value="UniProtKB-KW"/>
</dbReference>
<evidence type="ECO:0000256" key="9">
    <source>
        <dbReference type="RuleBase" id="RU363032"/>
    </source>
</evidence>
<dbReference type="AlphaFoldDB" id="K9YUW8"/>
<feature type="domain" description="ABC transmembrane type-1" evidence="11">
    <location>
        <begin position="76"/>
        <end position="300"/>
    </location>
</feature>
<evidence type="ECO:0000256" key="10">
    <source>
        <dbReference type="RuleBase" id="RU363054"/>
    </source>
</evidence>
<dbReference type="GO" id="GO:0005315">
    <property type="term" value="F:phosphate transmembrane transporter activity"/>
    <property type="evidence" value="ECO:0007669"/>
    <property type="project" value="InterPro"/>
</dbReference>
<feature type="transmembrane region" description="Helical" evidence="9">
    <location>
        <begin position="281"/>
        <end position="304"/>
    </location>
</feature>
<evidence type="ECO:0000313" key="13">
    <source>
        <dbReference type="Proteomes" id="UP000010482"/>
    </source>
</evidence>
<dbReference type="NCBIfam" id="TIGR02138">
    <property type="entry name" value="phosphate_pstC"/>
    <property type="match status" value="1"/>
</dbReference>
<sequence>MTKLTSHSPQERTIEASFRGISFLATLTVIVLMLGLVWTLTEDATEAIQKYGLGFLLNTEWNPVSGRETYGILPMLYGTIASSSIALLLAIPLGVTTAIFLSEKFLPSPLENLLVFLIELLAAIPSVVYGFWGIFVLIPFLQPPSLWLNEHWGEFPLFSTPPLGPGLLPAGVILAIMILPIITAISRSSLKTVPSELREAVMALGVTRWEAITFIVLPTASSGIIGAVILALGRALGETMAVTMVIGNANQLQLSLFAPASTIASLLANQFAEAQGMQVSALMYAGLVLLIVTLAVNLVAEIMLQNLGTKE</sequence>
<dbReference type="KEGG" id="dsl:Dacsa_1220"/>
<accession>K9YUW8</accession>
<feature type="transmembrane region" description="Helical" evidence="9">
    <location>
        <begin position="75"/>
        <end position="101"/>
    </location>
</feature>
<dbReference type="PATRIC" id="fig|13035.3.peg.1370"/>
<dbReference type="STRING" id="13035.Dacsa_1220"/>
<keyword evidence="13" id="KW-1185">Reference proteome</keyword>
<dbReference type="Gene3D" id="1.10.3720.10">
    <property type="entry name" value="MetI-like"/>
    <property type="match status" value="1"/>
</dbReference>
<dbReference type="RefSeq" id="WP_015228927.1">
    <property type="nucleotide sequence ID" value="NC_019780.1"/>
</dbReference>
<dbReference type="EMBL" id="CP003944">
    <property type="protein sequence ID" value="AFZ49918.1"/>
    <property type="molecule type" value="Genomic_DNA"/>
</dbReference>
<feature type="transmembrane region" description="Helical" evidence="9">
    <location>
        <begin position="113"/>
        <end position="141"/>
    </location>
</feature>
<dbReference type="InterPro" id="IPR011864">
    <property type="entry name" value="Phosphate_PstC"/>
</dbReference>
<dbReference type="PANTHER" id="PTHR30425">
    <property type="entry name" value="PHOSPHATE TRANSPORT SYSTEM PERMEASE PROTEIN PST"/>
    <property type="match status" value="1"/>
</dbReference>
<dbReference type="OrthoDB" id="9785113at2"/>
<evidence type="ECO:0000256" key="7">
    <source>
        <dbReference type="ARBA" id="ARBA00022989"/>
    </source>
</evidence>
<dbReference type="GO" id="GO:0005886">
    <property type="term" value="C:plasma membrane"/>
    <property type="evidence" value="ECO:0007669"/>
    <property type="project" value="UniProtKB-SubCell"/>
</dbReference>
<dbReference type="InterPro" id="IPR000515">
    <property type="entry name" value="MetI-like"/>
</dbReference>
<dbReference type="Proteomes" id="UP000010482">
    <property type="component" value="Chromosome"/>
</dbReference>
<dbReference type="InterPro" id="IPR035906">
    <property type="entry name" value="MetI-like_sf"/>
</dbReference>
<feature type="transmembrane region" description="Helical" evidence="9">
    <location>
        <begin position="167"/>
        <end position="190"/>
    </location>
</feature>
<keyword evidence="8 9" id="KW-0472">Membrane</keyword>
<gene>
    <name evidence="12" type="ORF">Dacsa_1220</name>
</gene>
<dbReference type="HOGENOM" id="CLU_033621_1_3_3"/>
<dbReference type="PROSITE" id="PS50928">
    <property type="entry name" value="ABC_TM1"/>
    <property type="match status" value="1"/>
</dbReference>
<dbReference type="Pfam" id="PF00528">
    <property type="entry name" value="BPD_transp_1"/>
    <property type="match status" value="1"/>
</dbReference>
<keyword evidence="3 9" id="KW-0813">Transport</keyword>
<keyword evidence="7 9" id="KW-1133">Transmembrane helix</keyword>